<sequence>MDFGEVLRKMRITAGLSQEAIALKLNMSRSNVAKLETDRVELKAADLIKWCRITNNPDVLMALYAGVEVIHQLQPITSLITGFVSIIGGLL</sequence>
<dbReference type="SMART" id="SM00530">
    <property type="entry name" value="HTH_XRE"/>
    <property type="match status" value="1"/>
</dbReference>
<dbReference type="AlphaFoldDB" id="A0A917Y3Y1"/>
<dbReference type="EMBL" id="BMOS01000031">
    <property type="protein sequence ID" value="GGN64574.1"/>
    <property type="molecule type" value="Genomic_DNA"/>
</dbReference>
<dbReference type="InterPro" id="IPR010982">
    <property type="entry name" value="Lambda_DNA-bd_dom_sf"/>
</dbReference>
<dbReference type="Proteomes" id="UP000624041">
    <property type="component" value="Unassembled WGS sequence"/>
</dbReference>
<accession>A0A917Y3Y1</accession>
<reference evidence="2" key="2">
    <citation type="submission" date="2020-09" db="EMBL/GenBank/DDBJ databases">
        <authorList>
            <person name="Sun Q."/>
            <person name="Ohkuma M."/>
        </authorList>
    </citation>
    <scope>NUCLEOTIDE SEQUENCE</scope>
    <source>
        <strain evidence="2">JCM 17251</strain>
    </source>
</reference>
<protein>
    <recommendedName>
        <fullName evidence="1">HTH cro/C1-type domain-containing protein</fullName>
    </recommendedName>
</protein>
<comment type="caution">
    <text evidence="2">The sequence shown here is derived from an EMBL/GenBank/DDBJ whole genome shotgun (WGS) entry which is preliminary data.</text>
</comment>
<dbReference type="PROSITE" id="PS50943">
    <property type="entry name" value="HTH_CROC1"/>
    <property type="match status" value="1"/>
</dbReference>
<evidence type="ECO:0000313" key="3">
    <source>
        <dbReference type="Proteomes" id="UP000624041"/>
    </source>
</evidence>
<proteinExistence type="predicted"/>
<dbReference type="Gene3D" id="1.10.260.40">
    <property type="entry name" value="lambda repressor-like DNA-binding domains"/>
    <property type="match status" value="1"/>
</dbReference>
<reference evidence="2" key="1">
    <citation type="journal article" date="2014" name="Int. J. Syst. Evol. Microbiol.">
        <title>Complete genome sequence of Corynebacterium casei LMG S-19264T (=DSM 44701T), isolated from a smear-ripened cheese.</title>
        <authorList>
            <consortium name="US DOE Joint Genome Institute (JGI-PGF)"/>
            <person name="Walter F."/>
            <person name="Albersmeier A."/>
            <person name="Kalinowski J."/>
            <person name="Ruckert C."/>
        </authorList>
    </citation>
    <scope>NUCLEOTIDE SEQUENCE</scope>
    <source>
        <strain evidence="2">JCM 17251</strain>
    </source>
</reference>
<feature type="domain" description="HTH cro/C1-type" evidence="1">
    <location>
        <begin position="7"/>
        <end position="60"/>
    </location>
</feature>
<dbReference type="InterPro" id="IPR001387">
    <property type="entry name" value="Cro/C1-type_HTH"/>
</dbReference>
<name>A0A917Y3Y1_9BACI</name>
<dbReference type="Pfam" id="PF13560">
    <property type="entry name" value="HTH_31"/>
    <property type="match status" value="1"/>
</dbReference>
<organism evidence="2 3">
    <name type="scientific">Oceanobacillus indicireducens</name>
    <dbReference type="NCBI Taxonomy" id="1004261"/>
    <lineage>
        <taxon>Bacteria</taxon>
        <taxon>Bacillati</taxon>
        <taxon>Bacillota</taxon>
        <taxon>Bacilli</taxon>
        <taxon>Bacillales</taxon>
        <taxon>Bacillaceae</taxon>
        <taxon>Oceanobacillus</taxon>
    </lineage>
</organism>
<evidence type="ECO:0000313" key="2">
    <source>
        <dbReference type="EMBL" id="GGN64574.1"/>
    </source>
</evidence>
<dbReference type="CDD" id="cd00093">
    <property type="entry name" value="HTH_XRE"/>
    <property type="match status" value="1"/>
</dbReference>
<keyword evidence="3" id="KW-1185">Reference proteome</keyword>
<dbReference type="SUPFAM" id="SSF47413">
    <property type="entry name" value="lambda repressor-like DNA-binding domains"/>
    <property type="match status" value="1"/>
</dbReference>
<evidence type="ECO:0000259" key="1">
    <source>
        <dbReference type="PROSITE" id="PS50943"/>
    </source>
</evidence>
<gene>
    <name evidence="2" type="ORF">GCM10007971_32580</name>
</gene>
<dbReference type="GO" id="GO:0003677">
    <property type="term" value="F:DNA binding"/>
    <property type="evidence" value="ECO:0007669"/>
    <property type="project" value="InterPro"/>
</dbReference>